<feature type="region of interest" description="Disordered" evidence="1">
    <location>
        <begin position="50"/>
        <end position="69"/>
    </location>
</feature>
<reference evidence="2 3" key="1">
    <citation type="submission" date="2021-02" db="EMBL/GenBank/DDBJ databases">
        <authorList>
            <person name="Han P."/>
        </authorList>
    </citation>
    <scope>NUCLEOTIDE SEQUENCE [LARGE SCALE GENOMIC DNA]</scope>
    <source>
        <strain evidence="2">Candidatus Nitrospira sp. ZN2</strain>
    </source>
</reference>
<comment type="caution">
    <text evidence="2">The sequence shown here is derived from an EMBL/GenBank/DDBJ whole genome shotgun (WGS) entry which is preliminary data.</text>
</comment>
<protein>
    <submittedName>
        <fullName evidence="2">Uncharacterized protein</fullName>
    </submittedName>
</protein>
<dbReference type="Proteomes" id="UP000675880">
    <property type="component" value="Unassembled WGS sequence"/>
</dbReference>
<keyword evidence="3" id="KW-1185">Reference proteome</keyword>
<evidence type="ECO:0000313" key="2">
    <source>
        <dbReference type="EMBL" id="CAE6697563.1"/>
    </source>
</evidence>
<sequence>MQRKTMIEVYKTTQKLSNKCPKMEPSRHRETRVQRSVRARARIIHECRRETLETETRGSFSQARPTQVS</sequence>
<organism evidence="2 3">
    <name type="scientific">Nitrospira defluvii</name>
    <dbReference type="NCBI Taxonomy" id="330214"/>
    <lineage>
        <taxon>Bacteria</taxon>
        <taxon>Pseudomonadati</taxon>
        <taxon>Nitrospirota</taxon>
        <taxon>Nitrospiria</taxon>
        <taxon>Nitrospirales</taxon>
        <taxon>Nitrospiraceae</taxon>
        <taxon>Nitrospira</taxon>
    </lineage>
</organism>
<feature type="region of interest" description="Disordered" evidence="1">
    <location>
        <begin position="17"/>
        <end position="36"/>
    </location>
</feature>
<dbReference type="EMBL" id="CAJNBJ010000001">
    <property type="protein sequence ID" value="CAE6697563.1"/>
    <property type="molecule type" value="Genomic_DNA"/>
</dbReference>
<feature type="compositionally biased region" description="Basic and acidic residues" evidence="1">
    <location>
        <begin position="21"/>
        <end position="33"/>
    </location>
</feature>
<gene>
    <name evidence="2" type="ORF">NSPZN2_10539</name>
</gene>
<evidence type="ECO:0000313" key="3">
    <source>
        <dbReference type="Proteomes" id="UP000675880"/>
    </source>
</evidence>
<evidence type="ECO:0000256" key="1">
    <source>
        <dbReference type="SAM" id="MobiDB-lite"/>
    </source>
</evidence>
<name>A0ABM8QHL8_9BACT</name>
<feature type="compositionally biased region" description="Polar residues" evidence="1">
    <location>
        <begin position="58"/>
        <end position="69"/>
    </location>
</feature>
<proteinExistence type="predicted"/>
<accession>A0ABM8QHL8</accession>